<evidence type="ECO:0000256" key="3">
    <source>
        <dbReference type="ARBA" id="ARBA00007737"/>
    </source>
</evidence>
<comment type="caution">
    <text evidence="13">The sequence shown here is derived from an EMBL/GenBank/DDBJ whole genome shotgun (WGS) entry which is preliminary data.</text>
</comment>
<evidence type="ECO:0000256" key="5">
    <source>
        <dbReference type="ARBA" id="ARBA00022679"/>
    </source>
</evidence>
<keyword evidence="5" id="KW-0808">Transferase</keyword>
<keyword evidence="14" id="KW-1185">Reference proteome</keyword>
<dbReference type="EMBL" id="JAVXUO010000425">
    <property type="protein sequence ID" value="KAK2992197.1"/>
    <property type="molecule type" value="Genomic_DNA"/>
</dbReference>
<gene>
    <name evidence="13" type="ORF">RJ640_005684</name>
</gene>
<comment type="subcellular location">
    <subcellularLocation>
        <location evidence="1">Membrane</location>
        <topology evidence="1">Single-pass membrane protein</topology>
    </subcellularLocation>
</comment>
<dbReference type="InterPro" id="IPR019378">
    <property type="entry name" value="GDP-Fuc_O-FucTrfase"/>
</dbReference>
<comment type="pathway">
    <text evidence="2">Glycan metabolism.</text>
</comment>
<keyword evidence="10" id="KW-0294">Fucose metabolism</keyword>
<evidence type="ECO:0000256" key="4">
    <source>
        <dbReference type="ARBA" id="ARBA00022676"/>
    </source>
</evidence>
<evidence type="ECO:0000256" key="7">
    <source>
        <dbReference type="ARBA" id="ARBA00022989"/>
    </source>
</evidence>
<evidence type="ECO:0000313" key="14">
    <source>
        <dbReference type="Proteomes" id="UP001187471"/>
    </source>
</evidence>
<dbReference type="Pfam" id="PF10250">
    <property type="entry name" value="O-FucT"/>
    <property type="match status" value="1"/>
</dbReference>
<evidence type="ECO:0000256" key="11">
    <source>
        <dbReference type="ARBA" id="ARBA00023277"/>
    </source>
</evidence>
<proteinExistence type="inferred from homology"/>
<dbReference type="GO" id="GO:0006004">
    <property type="term" value="P:fucose metabolic process"/>
    <property type="evidence" value="ECO:0007669"/>
    <property type="project" value="UniProtKB-KW"/>
</dbReference>
<keyword evidence="8" id="KW-0472">Membrane</keyword>
<sequence length="431" mass="48766">MMVSANGGINQQRVAVCNAVAVARLLNATLVLPKLMYSSVWRDVSQFGDIYQEEHFINYLKPDIRIVKELPEELQSLDLEAIGSVVTDADVVKEAKPSFYLKYILPILHLNRVVHFVGFGNRLASDPIPYHLQRLRCRCNFHALQFVPKVQEIGALLIRRMRQNATQFGTLDHHLVGPFAESKLKGKRYHAHKASTRYLALHLRFEIDMVAHSLCDFGGGEEERRELEAYREVHFPALMEQKKTKKLPSPAALKSEGLCPLMPEETVLMLAALGFNRRTRIFLAGAHIYGGKSRMAALTTLFPNLVTKENLLSSSEIQPFMNFSSQLAALDFIGCTAADAFAMTDSGSQLSSLVSGFRVYYGGGKMPTIRPNKRRLADIFMKNNTIEWKVFETRVRKAIRQTKRVFSRPTGRSVYRYPRCDECMCNTDLSA</sequence>
<dbReference type="PANTHER" id="PTHR31933:SF9">
    <property type="entry name" value="O-FUCOSYLTRANSFERASE 2"/>
    <property type="match status" value="1"/>
</dbReference>
<keyword evidence="11" id="KW-0119">Carbohydrate metabolism</keyword>
<keyword evidence="9" id="KW-0325">Glycoprotein</keyword>
<comment type="similarity">
    <text evidence="3">Belongs to the glycosyltransferase GT106 family.</text>
</comment>
<keyword evidence="4" id="KW-0328">Glycosyltransferase</keyword>
<dbReference type="GO" id="GO:0016020">
    <property type="term" value="C:membrane"/>
    <property type="evidence" value="ECO:0007669"/>
    <property type="project" value="UniProtKB-SubCell"/>
</dbReference>
<evidence type="ECO:0000256" key="6">
    <source>
        <dbReference type="ARBA" id="ARBA00022692"/>
    </source>
</evidence>
<evidence type="ECO:0000256" key="1">
    <source>
        <dbReference type="ARBA" id="ARBA00004167"/>
    </source>
</evidence>
<keyword evidence="6" id="KW-0812">Transmembrane</keyword>
<organism evidence="13 14">
    <name type="scientific">Escallonia rubra</name>
    <dbReference type="NCBI Taxonomy" id="112253"/>
    <lineage>
        <taxon>Eukaryota</taxon>
        <taxon>Viridiplantae</taxon>
        <taxon>Streptophyta</taxon>
        <taxon>Embryophyta</taxon>
        <taxon>Tracheophyta</taxon>
        <taxon>Spermatophyta</taxon>
        <taxon>Magnoliopsida</taxon>
        <taxon>eudicotyledons</taxon>
        <taxon>Gunneridae</taxon>
        <taxon>Pentapetalae</taxon>
        <taxon>asterids</taxon>
        <taxon>campanulids</taxon>
        <taxon>Escalloniales</taxon>
        <taxon>Escalloniaceae</taxon>
        <taxon>Escallonia</taxon>
    </lineage>
</organism>
<dbReference type="CDD" id="cd11299">
    <property type="entry name" value="O-FucT_plant"/>
    <property type="match status" value="1"/>
</dbReference>
<dbReference type="InterPro" id="IPR024709">
    <property type="entry name" value="FucosylTrfase_pln"/>
</dbReference>
<dbReference type="PANTHER" id="PTHR31933">
    <property type="entry name" value="O-FUCOSYLTRANSFERASE 2-RELATED"/>
    <property type="match status" value="1"/>
</dbReference>
<evidence type="ECO:0000313" key="13">
    <source>
        <dbReference type="EMBL" id="KAK2992197.1"/>
    </source>
</evidence>
<dbReference type="AlphaFoldDB" id="A0AA88RMQ4"/>
<evidence type="ECO:0000256" key="8">
    <source>
        <dbReference type="ARBA" id="ARBA00023136"/>
    </source>
</evidence>
<evidence type="ECO:0000256" key="12">
    <source>
        <dbReference type="ARBA" id="ARBA00030350"/>
    </source>
</evidence>
<name>A0AA88RMQ4_9ASTE</name>
<evidence type="ECO:0000256" key="2">
    <source>
        <dbReference type="ARBA" id="ARBA00004881"/>
    </source>
</evidence>
<reference evidence="13" key="1">
    <citation type="submission" date="2022-12" db="EMBL/GenBank/DDBJ databases">
        <title>Draft genome assemblies for two species of Escallonia (Escalloniales).</title>
        <authorList>
            <person name="Chanderbali A."/>
            <person name="Dervinis C."/>
            <person name="Anghel I."/>
            <person name="Soltis D."/>
            <person name="Soltis P."/>
            <person name="Zapata F."/>
        </authorList>
    </citation>
    <scope>NUCLEOTIDE SEQUENCE</scope>
    <source>
        <strain evidence="13">UCBG92.1500</strain>
        <tissue evidence="13">Leaf</tissue>
    </source>
</reference>
<protein>
    <recommendedName>
        <fullName evidence="12">O-fucosyltransferase family protein</fullName>
    </recommendedName>
</protein>
<keyword evidence="7" id="KW-1133">Transmembrane helix</keyword>
<dbReference type="Proteomes" id="UP001187471">
    <property type="component" value="Unassembled WGS sequence"/>
</dbReference>
<dbReference type="PIRSF" id="PIRSF009360">
    <property type="entry name" value="UCP009360"/>
    <property type="match status" value="1"/>
</dbReference>
<evidence type="ECO:0000256" key="9">
    <source>
        <dbReference type="ARBA" id="ARBA00023180"/>
    </source>
</evidence>
<accession>A0AA88RMQ4</accession>
<dbReference type="InterPro" id="IPR052272">
    <property type="entry name" value="GT106_glycosyltransferase"/>
</dbReference>
<evidence type="ECO:0000256" key="10">
    <source>
        <dbReference type="ARBA" id="ARBA00023253"/>
    </source>
</evidence>
<dbReference type="GO" id="GO:0016757">
    <property type="term" value="F:glycosyltransferase activity"/>
    <property type="evidence" value="ECO:0007669"/>
    <property type="project" value="UniProtKB-KW"/>
</dbReference>